<evidence type="ECO:0000256" key="2">
    <source>
        <dbReference type="SAM" id="MobiDB-lite"/>
    </source>
</evidence>
<gene>
    <name evidence="3" type="ORF">MCOR_41484</name>
</gene>
<feature type="coiled-coil region" evidence="1">
    <location>
        <begin position="256"/>
        <end position="283"/>
    </location>
</feature>
<organism evidence="3 4">
    <name type="scientific">Mytilus coruscus</name>
    <name type="common">Sea mussel</name>
    <dbReference type="NCBI Taxonomy" id="42192"/>
    <lineage>
        <taxon>Eukaryota</taxon>
        <taxon>Metazoa</taxon>
        <taxon>Spiralia</taxon>
        <taxon>Lophotrochozoa</taxon>
        <taxon>Mollusca</taxon>
        <taxon>Bivalvia</taxon>
        <taxon>Autobranchia</taxon>
        <taxon>Pteriomorphia</taxon>
        <taxon>Mytilida</taxon>
        <taxon>Mytiloidea</taxon>
        <taxon>Mytilidae</taxon>
        <taxon>Mytilinae</taxon>
        <taxon>Mytilus</taxon>
    </lineage>
</organism>
<sequence>MDSNSNKSEEIYTVSNDQELASTIQNSDEHCTIIIVDENHNSKFTDSVVNNISETHVNRSFDLNEQQNTEHVYANVQIINPTTSSTCSNEFQSDSADNIIYTAITLPNKNKTIVSRIAKDFDTFEQIDEVSSHQGEGNVNNITGEQNLEKIEEQNEETTEQNEETSFETNADDEKMRSRKRKKQSELWKQNLRKRKRQSGMEYINTRGNTQRKREVKIGTKDCNGGCRFKCSKNISETERKAIFKTFWSYSDSEKNAFYGNNIEKLQKERKRTNKEISRKQFTYKYHLPKECGKVRVCKEFFLTTLDMSGRRIQWFFEKKSPQFEDKRGRHVKRKISEKSKDRIRNHINSFPRIDSHYCRSSVKRQYLDPCLSIAKMYELYVLTCNATGVIPEKYHTYKNVFNLEFNLGFHSPKKDRCDLCEEYKSNKLINQVSEDLKMKYELHIVGKSNSKVERDNDRSSEKAVLCFDMENVITCPRANISNFFTKEN</sequence>
<proteinExistence type="predicted"/>
<dbReference type="EMBL" id="CACVKT020007502">
    <property type="protein sequence ID" value="CAC5408068.1"/>
    <property type="molecule type" value="Genomic_DNA"/>
</dbReference>
<dbReference type="PANTHER" id="PTHR10773:SF19">
    <property type="match status" value="1"/>
</dbReference>
<reference evidence="3 4" key="1">
    <citation type="submission" date="2020-06" db="EMBL/GenBank/DDBJ databases">
        <authorList>
            <person name="Li R."/>
            <person name="Bekaert M."/>
        </authorList>
    </citation>
    <scope>NUCLEOTIDE SEQUENCE [LARGE SCALE GENOMIC DNA]</scope>
    <source>
        <strain evidence="4">wild</strain>
    </source>
</reference>
<dbReference type="OrthoDB" id="6108636at2759"/>
<name>A0A6J8DHE3_MYTCO</name>
<evidence type="ECO:0000256" key="1">
    <source>
        <dbReference type="SAM" id="Coils"/>
    </source>
</evidence>
<dbReference type="Proteomes" id="UP000507470">
    <property type="component" value="Unassembled WGS sequence"/>
</dbReference>
<keyword evidence="4" id="KW-1185">Reference proteome</keyword>
<dbReference type="AlphaFoldDB" id="A0A6J8DHE3"/>
<feature type="compositionally biased region" description="Acidic residues" evidence="2">
    <location>
        <begin position="154"/>
        <end position="166"/>
    </location>
</feature>
<feature type="region of interest" description="Disordered" evidence="2">
    <location>
        <begin position="153"/>
        <end position="200"/>
    </location>
</feature>
<evidence type="ECO:0000313" key="4">
    <source>
        <dbReference type="Proteomes" id="UP000507470"/>
    </source>
</evidence>
<accession>A0A6J8DHE3</accession>
<evidence type="ECO:0000313" key="3">
    <source>
        <dbReference type="EMBL" id="CAC5408068.1"/>
    </source>
</evidence>
<protein>
    <submittedName>
        <fullName evidence="3">Uncharacterized protein</fullName>
    </submittedName>
</protein>
<keyword evidence="1" id="KW-0175">Coiled coil</keyword>
<dbReference type="PANTHER" id="PTHR10773">
    <property type="entry name" value="DNA-DIRECTED RNA POLYMERASES I, II, AND III SUBUNIT RPABC2"/>
    <property type="match status" value="1"/>
</dbReference>